<dbReference type="AlphaFoldDB" id="A0A7S0HXM7"/>
<reference evidence="9" key="1">
    <citation type="submission" date="2021-01" db="EMBL/GenBank/DDBJ databases">
        <authorList>
            <person name="Corre E."/>
            <person name="Pelletier E."/>
            <person name="Niang G."/>
            <person name="Scheremetjew M."/>
            <person name="Finn R."/>
            <person name="Kale V."/>
            <person name="Holt S."/>
            <person name="Cochrane G."/>
            <person name="Meng A."/>
            <person name="Brown T."/>
            <person name="Cohen L."/>
        </authorList>
    </citation>
    <scope>NUCLEOTIDE SEQUENCE</scope>
    <source>
        <strain evidence="9">CCMP325</strain>
    </source>
</reference>
<dbReference type="GO" id="GO:0005778">
    <property type="term" value="C:peroxisomal membrane"/>
    <property type="evidence" value="ECO:0007669"/>
    <property type="project" value="TreeGrafter"/>
</dbReference>
<dbReference type="InterPro" id="IPR013105">
    <property type="entry name" value="TPR_2"/>
</dbReference>
<feature type="repeat" description="TPR" evidence="8">
    <location>
        <begin position="350"/>
        <end position="383"/>
    </location>
</feature>
<evidence type="ECO:0000256" key="6">
    <source>
        <dbReference type="ARBA" id="ARBA00022803"/>
    </source>
</evidence>
<dbReference type="SUPFAM" id="SSF48452">
    <property type="entry name" value="TPR-like"/>
    <property type="match status" value="1"/>
</dbReference>
<evidence type="ECO:0000256" key="7">
    <source>
        <dbReference type="ARBA" id="ARBA00023140"/>
    </source>
</evidence>
<evidence type="ECO:0000256" key="8">
    <source>
        <dbReference type="PROSITE-ProRule" id="PRU00339"/>
    </source>
</evidence>
<dbReference type="PANTHER" id="PTHR10130:SF0">
    <property type="entry name" value="GH08708P"/>
    <property type="match status" value="1"/>
</dbReference>
<evidence type="ECO:0000256" key="3">
    <source>
        <dbReference type="ARBA" id="ARBA00005348"/>
    </source>
</evidence>
<keyword evidence="6 8" id="KW-0802">TPR repeat</keyword>
<gene>
    <name evidence="9" type="ORF">HPHI1048_LOCUS21853</name>
</gene>
<dbReference type="InterPro" id="IPR019734">
    <property type="entry name" value="TPR_rpt"/>
</dbReference>
<feature type="repeat" description="TPR" evidence="8">
    <location>
        <begin position="282"/>
        <end position="315"/>
    </location>
</feature>
<evidence type="ECO:0000256" key="4">
    <source>
        <dbReference type="ARBA" id="ARBA00022490"/>
    </source>
</evidence>
<dbReference type="InterPro" id="IPR011990">
    <property type="entry name" value="TPR-like_helical_dom_sf"/>
</dbReference>
<dbReference type="InterPro" id="IPR024111">
    <property type="entry name" value="PEX5/PEX5L"/>
</dbReference>
<feature type="repeat" description="TPR" evidence="8">
    <location>
        <begin position="316"/>
        <end position="349"/>
    </location>
</feature>
<evidence type="ECO:0000313" key="9">
    <source>
        <dbReference type="EMBL" id="CAD8505040.1"/>
    </source>
</evidence>
<keyword evidence="5" id="KW-0677">Repeat</keyword>
<dbReference type="GO" id="GO:0016560">
    <property type="term" value="P:protein import into peroxisome matrix, docking"/>
    <property type="evidence" value="ECO:0007669"/>
    <property type="project" value="TreeGrafter"/>
</dbReference>
<comment type="similarity">
    <text evidence="3">Belongs to the peroxisomal targeting signal receptor family.</text>
</comment>
<dbReference type="Pfam" id="PF13432">
    <property type="entry name" value="TPR_16"/>
    <property type="match status" value="1"/>
</dbReference>
<proteinExistence type="inferred from homology"/>
<evidence type="ECO:0000256" key="5">
    <source>
        <dbReference type="ARBA" id="ARBA00022737"/>
    </source>
</evidence>
<dbReference type="PANTHER" id="PTHR10130">
    <property type="entry name" value="PEROXISOMAL TARGETING SIGNAL 1 RECEPTOR PEX5"/>
    <property type="match status" value="1"/>
</dbReference>
<dbReference type="EMBL" id="HBEO01032262">
    <property type="protein sequence ID" value="CAD8505040.1"/>
    <property type="molecule type" value="Transcribed_RNA"/>
</dbReference>
<keyword evidence="4" id="KW-0963">Cytoplasm</keyword>
<evidence type="ECO:0008006" key="10">
    <source>
        <dbReference type="Google" id="ProtNLM"/>
    </source>
</evidence>
<dbReference type="GO" id="GO:0005052">
    <property type="term" value="F:peroxisome matrix targeting signal-1 binding"/>
    <property type="evidence" value="ECO:0007669"/>
    <property type="project" value="TreeGrafter"/>
</dbReference>
<sequence length="420" mass="47026">MNRREWGDEFEAASSLPAEEWAREMGPKMPDVWASELQREQTAGEAWAEEFAGQHEQWAEEFAGGREHGSELSRALEETLNGDAKLSSSELREFIAAVNDGSFQFDNGSILQPDGEVWDPAGLEAPLSLRPYTFAPVNPFLGRPDCFRSGVEMLQRGELVESVQALEAEVQAHPDNCDAWLTLGLAHAENDEDVKAIIALNRAVQADPDNLDALLALGVSHTNELEQVNALTHLRSWITRHPEYSQLCPPQEEIGSLRETYTLHNEVTQIFTRVLETRPDDVELHTVLGILYHLSYDYAKAIEHFREALRINPEDYSLWNKLGATLANFTKSDEAVDAYIQALSLKPNYVRALANLGIAYSNQEMYEEAASCYLKALSINPGASHIWGSLKSVFHFMDRADLAARCESENAEAFRGEIDF</sequence>
<dbReference type="Pfam" id="PF00515">
    <property type="entry name" value="TPR_1"/>
    <property type="match status" value="1"/>
</dbReference>
<dbReference type="PROSITE" id="PS50293">
    <property type="entry name" value="TPR_REGION"/>
    <property type="match status" value="2"/>
</dbReference>
<organism evidence="9">
    <name type="scientific">Hanusia phi</name>
    <dbReference type="NCBI Taxonomy" id="3032"/>
    <lineage>
        <taxon>Eukaryota</taxon>
        <taxon>Cryptophyceae</taxon>
        <taxon>Pyrenomonadales</taxon>
        <taxon>Geminigeraceae</taxon>
        <taxon>Hanusia</taxon>
    </lineage>
</organism>
<dbReference type="Pfam" id="PF07719">
    <property type="entry name" value="TPR_2"/>
    <property type="match status" value="1"/>
</dbReference>
<dbReference type="PROSITE" id="PS50005">
    <property type="entry name" value="TPR"/>
    <property type="match status" value="4"/>
</dbReference>
<protein>
    <recommendedName>
        <fullName evidence="10">Peroxin-5</fullName>
    </recommendedName>
</protein>
<dbReference type="GO" id="GO:0005829">
    <property type="term" value="C:cytosol"/>
    <property type="evidence" value="ECO:0007669"/>
    <property type="project" value="TreeGrafter"/>
</dbReference>
<dbReference type="Pfam" id="PF13181">
    <property type="entry name" value="TPR_8"/>
    <property type="match status" value="1"/>
</dbReference>
<keyword evidence="7" id="KW-0576">Peroxisome</keyword>
<comment type="subcellular location">
    <subcellularLocation>
        <location evidence="2">Cytoplasm</location>
    </subcellularLocation>
    <subcellularLocation>
        <location evidence="1">Peroxisome</location>
    </subcellularLocation>
</comment>
<name>A0A7S0HXM7_9CRYP</name>
<evidence type="ECO:0000256" key="2">
    <source>
        <dbReference type="ARBA" id="ARBA00004496"/>
    </source>
</evidence>
<evidence type="ECO:0000256" key="1">
    <source>
        <dbReference type="ARBA" id="ARBA00004275"/>
    </source>
</evidence>
<dbReference type="Gene3D" id="1.25.40.10">
    <property type="entry name" value="Tetratricopeptide repeat domain"/>
    <property type="match status" value="1"/>
</dbReference>
<feature type="repeat" description="TPR" evidence="8">
    <location>
        <begin position="177"/>
        <end position="210"/>
    </location>
</feature>
<accession>A0A7S0HXM7</accession>
<dbReference type="SMART" id="SM00028">
    <property type="entry name" value="TPR"/>
    <property type="match status" value="4"/>
</dbReference>